<dbReference type="InterPro" id="IPR012674">
    <property type="entry name" value="Calycin"/>
</dbReference>
<accession>A0A6J1NXM6</accession>
<dbReference type="AlphaFoldDB" id="A0A6J1NXM6"/>
<dbReference type="RefSeq" id="XP_023948201.2">
    <property type="nucleotide sequence ID" value="XM_024092433.2"/>
</dbReference>
<dbReference type="Gene3D" id="2.40.128.20">
    <property type="match status" value="1"/>
</dbReference>
<gene>
    <name evidence="3" type="primary">LOC112053132</name>
</gene>
<name>A0A6J1NXM6_BICAN</name>
<comment type="similarity">
    <text evidence="1">Belongs to the calycin superfamily. Fatty-acid binding protein (FABP) family.</text>
</comment>
<keyword evidence="2" id="KW-1185">Reference proteome</keyword>
<dbReference type="GeneID" id="112053132"/>
<proteinExistence type="inferred from homology"/>
<organism evidence="2 3">
    <name type="scientific">Bicyclus anynana</name>
    <name type="common">Squinting bush brown butterfly</name>
    <dbReference type="NCBI Taxonomy" id="110368"/>
    <lineage>
        <taxon>Eukaryota</taxon>
        <taxon>Metazoa</taxon>
        <taxon>Ecdysozoa</taxon>
        <taxon>Arthropoda</taxon>
        <taxon>Hexapoda</taxon>
        <taxon>Insecta</taxon>
        <taxon>Pterygota</taxon>
        <taxon>Neoptera</taxon>
        <taxon>Endopterygota</taxon>
        <taxon>Lepidoptera</taxon>
        <taxon>Glossata</taxon>
        <taxon>Ditrysia</taxon>
        <taxon>Papilionoidea</taxon>
        <taxon>Nymphalidae</taxon>
        <taxon>Satyrinae</taxon>
        <taxon>Satyrini</taxon>
        <taxon>Mycalesina</taxon>
        <taxon>Bicyclus</taxon>
    </lineage>
</organism>
<protein>
    <submittedName>
        <fullName evidence="3">Fatty acid-binding protein 2-like</fullName>
    </submittedName>
</protein>
<dbReference type="KEGG" id="bany:112053132"/>
<sequence>MSFLGVTYVHDKDENFKEFLAQLPIPEEKTEAFLTIKPKTKIEKDGDSYTITSTYPTGDRTATFESGVEFEEKISDDLSAQTTYTVEDNVVTQVQKYPDGKSITYKREYSDIELVVTLTFSDWDGEAKRYYVAE</sequence>
<dbReference type="PANTHER" id="PTHR11955">
    <property type="entry name" value="FATTY ACID BINDING PROTEIN"/>
    <property type="match status" value="1"/>
</dbReference>
<dbReference type="InterPro" id="IPR031259">
    <property type="entry name" value="ILBP"/>
</dbReference>
<dbReference type="Proteomes" id="UP001652582">
    <property type="component" value="Chromosome 8"/>
</dbReference>
<dbReference type="SUPFAM" id="SSF50814">
    <property type="entry name" value="Lipocalins"/>
    <property type="match status" value="1"/>
</dbReference>
<dbReference type="GO" id="GO:0008289">
    <property type="term" value="F:lipid binding"/>
    <property type="evidence" value="ECO:0007669"/>
    <property type="project" value="InterPro"/>
</dbReference>
<reference evidence="3" key="1">
    <citation type="submission" date="2025-08" db="UniProtKB">
        <authorList>
            <consortium name="RefSeq"/>
        </authorList>
    </citation>
    <scope>IDENTIFICATION</scope>
</reference>
<evidence type="ECO:0000313" key="3">
    <source>
        <dbReference type="RefSeq" id="XP_023948201.2"/>
    </source>
</evidence>
<evidence type="ECO:0000313" key="2">
    <source>
        <dbReference type="Proteomes" id="UP001652582"/>
    </source>
</evidence>
<dbReference type="OrthoDB" id="354351at2759"/>
<evidence type="ECO:0000256" key="1">
    <source>
        <dbReference type="ARBA" id="ARBA00008390"/>
    </source>
</evidence>